<sequence>MIQFLSCESLLSNRLRRSRGATFRELENLPVYGAYSPSEEG</sequence>
<organism evidence="1 2">
    <name type="scientific">Calderihabitans maritimus</name>
    <dbReference type="NCBI Taxonomy" id="1246530"/>
    <lineage>
        <taxon>Bacteria</taxon>
        <taxon>Bacillati</taxon>
        <taxon>Bacillota</taxon>
        <taxon>Clostridia</taxon>
        <taxon>Neomoorellales</taxon>
        <taxon>Calderihabitantaceae</taxon>
        <taxon>Calderihabitans</taxon>
    </lineage>
</organism>
<keyword evidence="2" id="KW-1185">Reference proteome</keyword>
<dbReference type="AlphaFoldDB" id="A0A1Z5HVA1"/>
<gene>
    <name evidence="1" type="ORF">KKC1_24000</name>
</gene>
<proteinExistence type="predicted"/>
<evidence type="ECO:0000313" key="1">
    <source>
        <dbReference type="EMBL" id="GAW93261.1"/>
    </source>
</evidence>
<accession>A0A1Z5HVA1</accession>
<dbReference type="Proteomes" id="UP000197032">
    <property type="component" value="Unassembled WGS sequence"/>
</dbReference>
<name>A0A1Z5HVA1_9FIRM</name>
<evidence type="ECO:0000313" key="2">
    <source>
        <dbReference type="Proteomes" id="UP000197032"/>
    </source>
</evidence>
<reference evidence="2" key="1">
    <citation type="journal article" date="2017" name="Appl. Environ. Microbiol.">
        <title>Genomic Analysis of Calderihabitans maritimus KKC1, a Thermophilic, Hydrogenogenic, Carboxydotrophic Bacterium Isolated from Marine Sediment.</title>
        <authorList>
            <person name="Omae K."/>
            <person name="Yoneda Y."/>
            <person name="Fukuyama Y."/>
            <person name="Yoshida T."/>
            <person name="Sako Y."/>
        </authorList>
    </citation>
    <scope>NUCLEOTIDE SEQUENCE [LARGE SCALE GENOMIC DNA]</scope>
    <source>
        <strain evidence="2">KKC1</strain>
    </source>
</reference>
<comment type="caution">
    <text evidence="1">The sequence shown here is derived from an EMBL/GenBank/DDBJ whole genome shotgun (WGS) entry which is preliminary data.</text>
</comment>
<dbReference type="EMBL" id="BDGJ01000125">
    <property type="protein sequence ID" value="GAW93261.1"/>
    <property type="molecule type" value="Genomic_DNA"/>
</dbReference>
<protein>
    <submittedName>
        <fullName evidence="1">Uncharacterized protein</fullName>
    </submittedName>
</protein>